<keyword evidence="2" id="KW-1185">Reference proteome</keyword>
<evidence type="ECO:0000313" key="2">
    <source>
        <dbReference type="Proteomes" id="UP001151760"/>
    </source>
</evidence>
<sequence>MVEAVQDVQVKVLSDKVAELDANLMRMALHLDEEFYPQYLAALGRAIDRAIDKGIQGGLAAGIDHGKAGRGLTDVAAYYPSAEANYISTVSSLHAVNFPILAQLESHKDASIANIIGLLHLEGPTAETLEASQLQPSLE</sequence>
<gene>
    <name evidence="1" type="ORF">Tco_0705860</name>
</gene>
<proteinExistence type="predicted"/>
<accession>A0ABQ4Y5R5</accession>
<comment type="caution">
    <text evidence="1">The sequence shown here is derived from an EMBL/GenBank/DDBJ whole genome shotgun (WGS) entry which is preliminary data.</text>
</comment>
<reference evidence="1" key="1">
    <citation type="journal article" date="2022" name="Int. J. Mol. Sci.">
        <title>Draft Genome of Tanacetum Coccineum: Genomic Comparison of Closely Related Tanacetum-Family Plants.</title>
        <authorList>
            <person name="Yamashiro T."/>
            <person name="Shiraishi A."/>
            <person name="Nakayama K."/>
            <person name="Satake H."/>
        </authorList>
    </citation>
    <scope>NUCLEOTIDE SEQUENCE</scope>
</reference>
<organism evidence="1 2">
    <name type="scientific">Tanacetum coccineum</name>
    <dbReference type="NCBI Taxonomy" id="301880"/>
    <lineage>
        <taxon>Eukaryota</taxon>
        <taxon>Viridiplantae</taxon>
        <taxon>Streptophyta</taxon>
        <taxon>Embryophyta</taxon>
        <taxon>Tracheophyta</taxon>
        <taxon>Spermatophyta</taxon>
        <taxon>Magnoliopsida</taxon>
        <taxon>eudicotyledons</taxon>
        <taxon>Gunneridae</taxon>
        <taxon>Pentapetalae</taxon>
        <taxon>asterids</taxon>
        <taxon>campanulids</taxon>
        <taxon>Asterales</taxon>
        <taxon>Asteraceae</taxon>
        <taxon>Asteroideae</taxon>
        <taxon>Anthemideae</taxon>
        <taxon>Anthemidinae</taxon>
        <taxon>Tanacetum</taxon>
    </lineage>
</organism>
<evidence type="ECO:0000313" key="1">
    <source>
        <dbReference type="EMBL" id="GJS73019.1"/>
    </source>
</evidence>
<name>A0ABQ4Y5R5_9ASTR</name>
<reference evidence="1" key="2">
    <citation type="submission" date="2022-01" db="EMBL/GenBank/DDBJ databases">
        <authorList>
            <person name="Yamashiro T."/>
            <person name="Shiraishi A."/>
            <person name="Satake H."/>
            <person name="Nakayama K."/>
        </authorList>
    </citation>
    <scope>NUCLEOTIDE SEQUENCE</scope>
</reference>
<dbReference type="Proteomes" id="UP001151760">
    <property type="component" value="Unassembled WGS sequence"/>
</dbReference>
<dbReference type="EMBL" id="BQNB010010122">
    <property type="protein sequence ID" value="GJS73019.1"/>
    <property type="molecule type" value="Genomic_DNA"/>
</dbReference>
<protein>
    <submittedName>
        <fullName evidence="1">Uncharacterized protein</fullName>
    </submittedName>
</protein>